<reference evidence="12 13" key="1">
    <citation type="submission" date="2016-03" db="EMBL/GenBank/DDBJ databases">
        <title>Photobacterium proteolyticum sp. nov. a protease producing bacterium isolated from ocean sediments of Laizhou Bay.</title>
        <authorList>
            <person name="Li Y."/>
        </authorList>
    </citation>
    <scope>NUCLEOTIDE SEQUENCE [LARGE SCALE GENOMIC DNA]</scope>
    <source>
        <strain evidence="12 13">R-40508</strain>
    </source>
</reference>
<evidence type="ECO:0000256" key="5">
    <source>
        <dbReference type="ARBA" id="ARBA00014165"/>
    </source>
</evidence>
<dbReference type="GO" id="GO:0006006">
    <property type="term" value="P:glucose metabolic process"/>
    <property type="evidence" value="ECO:0007669"/>
    <property type="project" value="TreeGrafter"/>
</dbReference>
<proteinExistence type="inferred from homology"/>
<accession>A0A178KLU4</accession>
<evidence type="ECO:0000256" key="8">
    <source>
        <dbReference type="PIRNR" id="PIRNR005096"/>
    </source>
</evidence>
<evidence type="ECO:0000256" key="10">
    <source>
        <dbReference type="PIRSR" id="PIRSR005096-2"/>
    </source>
</evidence>
<keyword evidence="7 8" id="KW-0119">Carbohydrate metabolism</keyword>
<dbReference type="PROSITE" id="PS00545">
    <property type="entry name" value="ALDOSE_1_EPIMERASE"/>
    <property type="match status" value="1"/>
</dbReference>
<dbReference type="GO" id="GO:0030246">
    <property type="term" value="F:carbohydrate binding"/>
    <property type="evidence" value="ECO:0007669"/>
    <property type="project" value="InterPro"/>
</dbReference>
<sequence>MDTNLFETMTSQAAYDGLPAKLITLTNRSGMQIMLMDIGASWLSCRLPLACGEQREVLLGMGTLEDFMRQTSYMGVTVGRYANRIANGTFSIDGKEFQVSTNQAGNCLHGGEFGFDQRRWQIELQSSQHVVFSLVSPDGDQGFPGELVAQVTYHLTDENQVEITYRANSSKATPCNLTNHAYFNLAGAESGLDCLSHHVQISASQYLPTDEFGIPYGEFAEASGTAFDFREGKTLASDWLSDVNTELNLAKGFDHSFTFEHGRDVTKPVATVISPDEQVKLTVTTDKPAMQLYTGNWLAGTPSRTDTPYKDYAGFALETQLLPDAPNHLEWRQPDPILRPNQTYQYRTCYQFMV</sequence>
<dbReference type="SUPFAM" id="SSF74650">
    <property type="entry name" value="Galactose mutarotase-like"/>
    <property type="match status" value="1"/>
</dbReference>
<dbReference type="PIRSF" id="PIRSF005096">
    <property type="entry name" value="GALM"/>
    <property type="match status" value="1"/>
</dbReference>
<dbReference type="InterPro" id="IPR011013">
    <property type="entry name" value="Gal_mutarotase_sf_dom"/>
</dbReference>
<evidence type="ECO:0000313" key="13">
    <source>
        <dbReference type="Proteomes" id="UP000078503"/>
    </source>
</evidence>
<evidence type="ECO:0000256" key="7">
    <source>
        <dbReference type="ARBA" id="ARBA00023277"/>
    </source>
</evidence>
<dbReference type="PANTHER" id="PTHR10091:SF0">
    <property type="entry name" value="GALACTOSE MUTAROTASE"/>
    <property type="match status" value="1"/>
</dbReference>
<dbReference type="RefSeq" id="WP_068328451.1">
    <property type="nucleotide sequence ID" value="NZ_LVHF01000012.1"/>
</dbReference>
<dbReference type="InterPro" id="IPR015443">
    <property type="entry name" value="Aldose_1-epimerase"/>
</dbReference>
<dbReference type="PANTHER" id="PTHR10091">
    <property type="entry name" value="ALDOSE-1-EPIMERASE"/>
    <property type="match status" value="1"/>
</dbReference>
<dbReference type="EC" id="5.1.3.3" evidence="4 8"/>
<dbReference type="InterPro" id="IPR018052">
    <property type="entry name" value="Ald1_epimerase_CS"/>
</dbReference>
<evidence type="ECO:0000256" key="3">
    <source>
        <dbReference type="ARBA" id="ARBA00006206"/>
    </source>
</evidence>
<dbReference type="NCBIfam" id="NF008277">
    <property type="entry name" value="PRK11055.1"/>
    <property type="match status" value="1"/>
</dbReference>
<dbReference type="InterPro" id="IPR047215">
    <property type="entry name" value="Galactose_mutarotase-like"/>
</dbReference>
<comment type="pathway">
    <text evidence="2 8">Carbohydrate metabolism; hexose metabolism.</text>
</comment>
<evidence type="ECO:0000313" key="12">
    <source>
        <dbReference type="EMBL" id="OAN18221.1"/>
    </source>
</evidence>
<dbReference type="OrthoDB" id="9779408at2"/>
<dbReference type="Pfam" id="PF01263">
    <property type="entry name" value="Aldose_epim"/>
    <property type="match status" value="1"/>
</dbReference>
<evidence type="ECO:0000256" key="9">
    <source>
        <dbReference type="PIRSR" id="PIRSR005096-1"/>
    </source>
</evidence>
<feature type="binding site" evidence="10">
    <location>
        <position position="254"/>
    </location>
    <ligand>
        <name>beta-D-galactose</name>
        <dbReference type="ChEBI" id="CHEBI:27667"/>
    </ligand>
</feature>
<dbReference type="UniPathway" id="UPA00242"/>
<dbReference type="EMBL" id="LVHF01000012">
    <property type="protein sequence ID" value="OAN18221.1"/>
    <property type="molecule type" value="Genomic_DNA"/>
</dbReference>
<evidence type="ECO:0000256" key="11">
    <source>
        <dbReference type="PIRSR" id="PIRSR005096-3"/>
    </source>
</evidence>
<dbReference type="InterPro" id="IPR008183">
    <property type="entry name" value="Aldose_1/G6P_1-epimerase"/>
</dbReference>
<name>A0A178KLU4_9GAMM</name>
<dbReference type="GO" id="GO:0005737">
    <property type="term" value="C:cytoplasm"/>
    <property type="evidence" value="ECO:0007669"/>
    <property type="project" value="TreeGrafter"/>
</dbReference>
<keyword evidence="13" id="KW-1185">Reference proteome</keyword>
<organism evidence="12 13">
    <name type="scientific">Photobacterium jeanii</name>
    <dbReference type="NCBI Taxonomy" id="858640"/>
    <lineage>
        <taxon>Bacteria</taxon>
        <taxon>Pseudomonadati</taxon>
        <taxon>Pseudomonadota</taxon>
        <taxon>Gammaproteobacteria</taxon>
        <taxon>Vibrionales</taxon>
        <taxon>Vibrionaceae</taxon>
        <taxon>Photobacterium</taxon>
    </lineage>
</organism>
<dbReference type="NCBIfam" id="TIGR02636">
    <property type="entry name" value="galM_Leloir"/>
    <property type="match status" value="1"/>
</dbReference>
<feature type="active site" description="Proton donor" evidence="9">
    <location>
        <position position="180"/>
    </location>
</feature>
<protein>
    <recommendedName>
        <fullName evidence="5 8">Aldose 1-epimerase</fullName>
        <ecNumber evidence="4 8">5.1.3.3</ecNumber>
    </recommendedName>
</protein>
<dbReference type="Gene3D" id="2.70.98.10">
    <property type="match status" value="1"/>
</dbReference>
<dbReference type="Proteomes" id="UP000078503">
    <property type="component" value="Unassembled WGS sequence"/>
</dbReference>
<dbReference type="GO" id="GO:0004034">
    <property type="term" value="F:aldose 1-epimerase activity"/>
    <property type="evidence" value="ECO:0007669"/>
    <property type="project" value="UniProtKB-EC"/>
</dbReference>
<dbReference type="InterPro" id="IPR014718">
    <property type="entry name" value="GH-type_carb-bd"/>
</dbReference>
<dbReference type="GO" id="GO:0033499">
    <property type="term" value="P:galactose catabolic process via UDP-galactose, Leloir pathway"/>
    <property type="evidence" value="ECO:0007669"/>
    <property type="project" value="TreeGrafter"/>
</dbReference>
<feature type="binding site" evidence="11">
    <location>
        <begin position="83"/>
        <end position="84"/>
    </location>
    <ligand>
        <name>beta-D-galactose</name>
        <dbReference type="ChEBI" id="CHEBI:27667"/>
    </ligand>
</feature>
<dbReference type="InterPro" id="IPR013458">
    <property type="entry name" value="Ald_epimerase_bac"/>
</dbReference>
<evidence type="ECO:0000256" key="1">
    <source>
        <dbReference type="ARBA" id="ARBA00001614"/>
    </source>
</evidence>
<evidence type="ECO:0000256" key="4">
    <source>
        <dbReference type="ARBA" id="ARBA00013185"/>
    </source>
</evidence>
<gene>
    <name evidence="12" type="primary">galM</name>
    <name evidence="12" type="ORF">A3K86_04810</name>
</gene>
<keyword evidence="6 8" id="KW-0413">Isomerase</keyword>
<feature type="binding site" evidence="11">
    <location>
        <begin position="180"/>
        <end position="182"/>
    </location>
    <ligand>
        <name>beta-D-galactose</name>
        <dbReference type="ChEBI" id="CHEBI:27667"/>
    </ligand>
</feature>
<dbReference type="AlphaFoldDB" id="A0A178KLU4"/>
<dbReference type="CDD" id="cd09019">
    <property type="entry name" value="galactose_mutarotase_like"/>
    <property type="match status" value="1"/>
</dbReference>
<dbReference type="STRING" id="858640.A3K86_04810"/>
<evidence type="ECO:0000256" key="6">
    <source>
        <dbReference type="ARBA" id="ARBA00023235"/>
    </source>
</evidence>
<comment type="caution">
    <text evidence="12">The sequence shown here is derived from an EMBL/GenBank/DDBJ whole genome shotgun (WGS) entry which is preliminary data.</text>
</comment>
<comment type="catalytic activity">
    <reaction evidence="1 8">
        <text>alpha-D-glucose = beta-D-glucose</text>
        <dbReference type="Rhea" id="RHEA:10264"/>
        <dbReference type="ChEBI" id="CHEBI:15903"/>
        <dbReference type="ChEBI" id="CHEBI:17925"/>
        <dbReference type="EC" id="5.1.3.3"/>
    </reaction>
</comment>
<feature type="active site" description="Proton acceptor" evidence="9">
    <location>
        <position position="318"/>
    </location>
</feature>
<comment type="similarity">
    <text evidence="3 8">Belongs to the aldose epimerase family.</text>
</comment>
<evidence type="ECO:0000256" key="2">
    <source>
        <dbReference type="ARBA" id="ARBA00005028"/>
    </source>
</evidence>